<reference evidence="3" key="1">
    <citation type="journal article" date="2016" name="Proc. Natl. Acad. Sci. U.S.A.">
        <title>Comparative genomics of biotechnologically important yeasts.</title>
        <authorList>
            <person name="Riley R."/>
            <person name="Haridas S."/>
            <person name="Wolfe K.H."/>
            <person name="Lopes M.R."/>
            <person name="Hittinger C.T."/>
            <person name="Goeker M."/>
            <person name="Salamov A.A."/>
            <person name="Wisecaver J.H."/>
            <person name="Long T.M."/>
            <person name="Calvey C.H."/>
            <person name="Aerts A.L."/>
            <person name="Barry K.W."/>
            <person name="Choi C."/>
            <person name="Clum A."/>
            <person name="Coughlan A.Y."/>
            <person name="Deshpande S."/>
            <person name="Douglass A.P."/>
            <person name="Hanson S.J."/>
            <person name="Klenk H.-P."/>
            <person name="LaButti K.M."/>
            <person name="Lapidus A."/>
            <person name="Lindquist E.A."/>
            <person name="Lipzen A.M."/>
            <person name="Meier-Kolthoff J.P."/>
            <person name="Ohm R.A."/>
            <person name="Otillar R.P."/>
            <person name="Pangilinan J.L."/>
            <person name="Peng Y."/>
            <person name="Rokas A."/>
            <person name="Rosa C.A."/>
            <person name="Scheuner C."/>
            <person name="Sibirny A.A."/>
            <person name="Slot J.C."/>
            <person name="Stielow J.B."/>
            <person name="Sun H."/>
            <person name="Kurtzman C.P."/>
            <person name="Blackwell M."/>
            <person name="Grigoriev I.V."/>
            <person name="Jeffries T.W."/>
        </authorList>
    </citation>
    <scope>NUCLEOTIDE SEQUENCE [LARGE SCALE GENOMIC DNA]</scope>
    <source>
        <strain evidence="3">NRRL Y-1626</strain>
    </source>
</reference>
<evidence type="ECO:0000256" key="1">
    <source>
        <dbReference type="SAM" id="MobiDB-lite"/>
    </source>
</evidence>
<evidence type="ECO:0000313" key="2">
    <source>
        <dbReference type="EMBL" id="OBA28680.1"/>
    </source>
</evidence>
<sequence>MVDNGFFEDHEFINILKNTKKDFYLTSFAQNDETIFNGISSKQLKMIKLLALYIVTNKDKNINVIENVKLLYKGKHIFDWLEDRNHEFYEILTFFKKRYNVIINENNKLYTLRNYKNQKIDTNHPLNKQILLEKLYILSLGKEREIYLKIKAQKNNKALQYHKYIEQSIDWLKILKDTYKEEDSEIINNGHDFTAITLPALEEVLPTLVDKEMNYNLDIKSLKKMKSNLEKKQLIANYFKENEENSKSIGNKKRKLDEIEDNNNRDNTKSQPETKKKKTTKKNVNRKVVLDPTATRSAIKK</sequence>
<evidence type="ECO:0000313" key="3">
    <source>
        <dbReference type="Proteomes" id="UP000092321"/>
    </source>
</evidence>
<proteinExistence type="predicted"/>
<dbReference type="Proteomes" id="UP000092321">
    <property type="component" value="Unassembled WGS sequence"/>
</dbReference>
<dbReference type="EMBL" id="LXPE01000002">
    <property type="protein sequence ID" value="OBA28680.1"/>
    <property type="molecule type" value="Genomic_DNA"/>
</dbReference>
<dbReference type="OrthoDB" id="3972658at2759"/>
<feature type="compositionally biased region" description="Basic residues" evidence="1">
    <location>
        <begin position="275"/>
        <end position="285"/>
    </location>
</feature>
<dbReference type="AlphaFoldDB" id="A0A1B7TIV0"/>
<comment type="caution">
    <text evidence="2">The sequence shown here is derived from an EMBL/GenBank/DDBJ whole genome shotgun (WGS) entry which is preliminary data.</text>
</comment>
<accession>A0A1B7TIV0</accession>
<gene>
    <name evidence="2" type="ORF">HANVADRAFT_4985</name>
</gene>
<protein>
    <submittedName>
        <fullName evidence="2">Uncharacterized protein</fullName>
    </submittedName>
</protein>
<keyword evidence="3" id="KW-1185">Reference proteome</keyword>
<name>A0A1B7TIV0_9ASCO</name>
<organism evidence="2 3">
    <name type="scientific">Hanseniaspora valbyensis NRRL Y-1626</name>
    <dbReference type="NCBI Taxonomy" id="766949"/>
    <lineage>
        <taxon>Eukaryota</taxon>
        <taxon>Fungi</taxon>
        <taxon>Dikarya</taxon>
        <taxon>Ascomycota</taxon>
        <taxon>Saccharomycotina</taxon>
        <taxon>Saccharomycetes</taxon>
        <taxon>Saccharomycodales</taxon>
        <taxon>Saccharomycodaceae</taxon>
        <taxon>Hanseniaspora</taxon>
    </lineage>
</organism>
<feature type="compositionally biased region" description="Basic and acidic residues" evidence="1">
    <location>
        <begin position="262"/>
        <end position="274"/>
    </location>
</feature>
<feature type="region of interest" description="Disordered" evidence="1">
    <location>
        <begin position="246"/>
        <end position="301"/>
    </location>
</feature>